<sequence>MGLISGIVLTNIQYYQMNNIWLMIDVSLKCHPYILLWGFAAIHTYDLCRALSDLDSHIEDLRYIKYIHPEIPAETYNSTSIKKLASIAKAIVKPLVTMASKSNLAWADFIKEVIMPSKGENDAFFETLYSYIPEPGSKNNIRGAQE</sequence>
<keyword evidence="2" id="KW-1185">Reference proteome</keyword>
<protein>
    <submittedName>
        <fullName evidence="1">Uncharacterized protein</fullName>
    </submittedName>
</protein>
<organism evidence="1 2">
    <name type="scientific">Nesidiocoris tenuis</name>
    <dbReference type="NCBI Taxonomy" id="355587"/>
    <lineage>
        <taxon>Eukaryota</taxon>
        <taxon>Metazoa</taxon>
        <taxon>Ecdysozoa</taxon>
        <taxon>Arthropoda</taxon>
        <taxon>Hexapoda</taxon>
        <taxon>Insecta</taxon>
        <taxon>Pterygota</taxon>
        <taxon>Neoptera</taxon>
        <taxon>Paraneoptera</taxon>
        <taxon>Hemiptera</taxon>
        <taxon>Heteroptera</taxon>
        <taxon>Panheteroptera</taxon>
        <taxon>Cimicomorpha</taxon>
        <taxon>Miridae</taxon>
        <taxon>Dicyphina</taxon>
        <taxon>Nesidiocoris</taxon>
    </lineage>
</organism>
<dbReference type="Proteomes" id="UP001307889">
    <property type="component" value="Chromosome 13"/>
</dbReference>
<proteinExistence type="predicted"/>
<evidence type="ECO:0000313" key="1">
    <source>
        <dbReference type="EMBL" id="BET01488.1"/>
    </source>
</evidence>
<dbReference type="EMBL" id="AP028921">
    <property type="protein sequence ID" value="BET01488.1"/>
    <property type="molecule type" value="Genomic_DNA"/>
</dbReference>
<name>A0ABN7BAR3_9HEMI</name>
<gene>
    <name evidence="1" type="ORF">NTJ_14304</name>
</gene>
<accession>A0ABN7BAR3</accession>
<reference evidence="1 2" key="1">
    <citation type="submission" date="2023-09" db="EMBL/GenBank/DDBJ databases">
        <title>Nesidiocoris tenuis whole genome shotgun sequence.</title>
        <authorList>
            <person name="Shibata T."/>
            <person name="Shimoda M."/>
            <person name="Kobayashi T."/>
            <person name="Uehara T."/>
        </authorList>
    </citation>
    <scope>NUCLEOTIDE SEQUENCE [LARGE SCALE GENOMIC DNA]</scope>
    <source>
        <strain evidence="1 2">Japan</strain>
    </source>
</reference>
<evidence type="ECO:0000313" key="2">
    <source>
        <dbReference type="Proteomes" id="UP001307889"/>
    </source>
</evidence>